<evidence type="ECO:0000313" key="4">
    <source>
        <dbReference type="EMBL" id="KAF7277835.1"/>
    </source>
</evidence>
<feature type="compositionally biased region" description="Polar residues" evidence="2">
    <location>
        <begin position="257"/>
        <end position="267"/>
    </location>
</feature>
<feature type="compositionally biased region" description="Basic and acidic residues" evidence="2">
    <location>
        <begin position="21"/>
        <end position="34"/>
    </location>
</feature>
<accession>A0A834IB77</accession>
<feature type="compositionally biased region" description="Basic and acidic residues" evidence="2">
    <location>
        <begin position="55"/>
        <end position="67"/>
    </location>
</feature>
<feature type="compositionally biased region" description="Basic residues" evidence="2">
    <location>
        <begin position="532"/>
        <end position="544"/>
    </location>
</feature>
<dbReference type="GO" id="GO:0000126">
    <property type="term" value="C:transcription factor TFIIIB complex"/>
    <property type="evidence" value="ECO:0007669"/>
    <property type="project" value="TreeGrafter"/>
</dbReference>
<dbReference type="SUPFAM" id="SSF46689">
    <property type="entry name" value="Homeodomain-like"/>
    <property type="match status" value="1"/>
</dbReference>
<dbReference type="PANTHER" id="PTHR22929:SF0">
    <property type="entry name" value="TRANSCRIPTION FACTOR TFIIIB COMPONENT B'' HOMOLOG"/>
    <property type="match status" value="1"/>
</dbReference>
<feature type="compositionally biased region" description="Basic residues" evidence="2">
    <location>
        <begin position="225"/>
        <end position="239"/>
    </location>
</feature>
<comment type="subcellular location">
    <subcellularLocation>
        <location evidence="1">Nucleus</location>
    </subcellularLocation>
</comment>
<dbReference type="EMBL" id="JAACXV010000412">
    <property type="protein sequence ID" value="KAF7277835.1"/>
    <property type="molecule type" value="Genomic_DNA"/>
</dbReference>
<feature type="region of interest" description="Disordered" evidence="2">
    <location>
        <begin position="366"/>
        <end position="389"/>
    </location>
</feature>
<feature type="region of interest" description="Disordered" evidence="2">
    <location>
        <begin position="1"/>
        <end position="85"/>
    </location>
</feature>
<dbReference type="InterPro" id="IPR001005">
    <property type="entry name" value="SANT/Myb"/>
</dbReference>
<comment type="caution">
    <text evidence="4">The sequence shown here is derived from an EMBL/GenBank/DDBJ whole genome shotgun (WGS) entry which is preliminary data.</text>
</comment>
<evidence type="ECO:0000256" key="1">
    <source>
        <dbReference type="ARBA" id="ARBA00004123"/>
    </source>
</evidence>
<keyword evidence="5" id="KW-1185">Reference proteome</keyword>
<dbReference type="SMART" id="SM00717">
    <property type="entry name" value="SANT"/>
    <property type="match status" value="1"/>
</dbReference>
<reference evidence="4" key="1">
    <citation type="submission" date="2020-08" db="EMBL/GenBank/DDBJ databases">
        <title>Genome sequencing and assembly of the red palm weevil Rhynchophorus ferrugineus.</title>
        <authorList>
            <person name="Dias G.B."/>
            <person name="Bergman C.M."/>
            <person name="Manee M."/>
        </authorList>
    </citation>
    <scope>NUCLEOTIDE SEQUENCE</scope>
    <source>
        <strain evidence="4">AA-2017</strain>
        <tissue evidence="4">Whole larva</tissue>
    </source>
</reference>
<dbReference type="GO" id="GO:0070898">
    <property type="term" value="P:RNA polymerase III preinitiation complex assembly"/>
    <property type="evidence" value="ECO:0007669"/>
    <property type="project" value="TreeGrafter"/>
</dbReference>
<name>A0A834IB77_RHYFE</name>
<protein>
    <recommendedName>
        <fullName evidence="3">Myb-like domain-containing protein</fullName>
    </recommendedName>
</protein>
<organism evidence="4 5">
    <name type="scientific">Rhynchophorus ferrugineus</name>
    <name type="common">Red palm weevil</name>
    <name type="synonym">Curculio ferrugineus</name>
    <dbReference type="NCBI Taxonomy" id="354439"/>
    <lineage>
        <taxon>Eukaryota</taxon>
        <taxon>Metazoa</taxon>
        <taxon>Ecdysozoa</taxon>
        <taxon>Arthropoda</taxon>
        <taxon>Hexapoda</taxon>
        <taxon>Insecta</taxon>
        <taxon>Pterygota</taxon>
        <taxon>Neoptera</taxon>
        <taxon>Endopterygota</taxon>
        <taxon>Coleoptera</taxon>
        <taxon>Polyphaga</taxon>
        <taxon>Cucujiformia</taxon>
        <taxon>Curculionidae</taxon>
        <taxon>Dryophthorinae</taxon>
        <taxon>Rhynchophorus</taxon>
    </lineage>
</organism>
<feature type="compositionally biased region" description="Polar residues" evidence="2">
    <location>
        <begin position="35"/>
        <end position="54"/>
    </location>
</feature>
<dbReference type="AlphaFoldDB" id="A0A834IB77"/>
<gene>
    <name evidence="4" type="ORF">GWI33_009093</name>
</gene>
<dbReference type="GO" id="GO:0001156">
    <property type="term" value="F:TFIIIC-class transcription factor complex binding"/>
    <property type="evidence" value="ECO:0007669"/>
    <property type="project" value="TreeGrafter"/>
</dbReference>
<dbReference type="Proteomes" id="UP000625711">
    <property type="component" value="Unassembled WGS sequence"/>
</dbReference>
<evidence type="ECO:0000259" key="3">
    <source>
        <dbReference type="SMART" id="SM00717"/>
    </source>
</evidence>
<dbReference type="PANTHER" id="PTHR22929">
    <property type="entry name" value="RNA POLYMERASE III TRANSCRIPTION INITIATION FACTOR B"/>
    <property type="match status" value="1"/>
</dbReference>
<evidence type="ECO:0000313" key="5">
    <source>
        <dbReference type="Proteomes" id="UP000625711"/>
    </source>
</evidence>
<evidence type="ECO:0000256" key="2">
    <source>
        <dbReference type="SAM" id="MobiDB-lite"/>
    </source>
</evidence>
<dbReference type="OrthoDB" id="272624at2759"/>
<dbReference type="GO" id="GO:0005634">
    <property type="term" value="C:nucleus"/>
    <property type="evidence" value="ECO:0007669"/>
    <property type="project" value="UniProtKB-SubCell"/>
</dbReference>
<dbReference type="InterPro" id="IPR039467">
    <property type="entry name" value="TFIIIB_B''_Myb"/>
</dbReference>
<proteinExistence type="predicted"/>
<feature type="region of interest" description="Disordered" evidence="2">
    <location>
        <begin position="529"/>
        <end position="578"/>
    </location>
</feature>
<dbReference type="Pfam" id="PF15963">
    <property type="entry name" value="Myb_DNA-bind_7"/>
    <property type="match status" value="1"/>
</dbReference>
<dbReference type="InterPro" id="IPR009057">
    <property type="entry name" value="Homeodomain-like_sf"/>
</dbReference>
<sequence length="749" mass="84140">MTSRRTRIKGIANIPQRKKATPTDDREARKEEANSKGSLETTQDNRAVSSSSNDTQHDIKTDAKDDSNGSYGEKVNKSNICDNQDINNEQNTIDLKKTTDFPNTGELPSAQANNARRKFLKPAININVATKRRLQDNKNGEMEDSDQLSKKVLVEDGEENITNGHVIEKNHSDMVLNETNLFSTDIPASRTSVVTFSPNIKHIVPDVQSPLDSDYSVPPSSPTKYNRRVKAVPKLKQRKTSFSASESEDESRRNGRIRNNSVCSVASTIGPDPPTPLSDSMNTREGAPVIQKKICRTDQSRKLAEARREFQKKFGTTNPDKQKLKMIDLIFYNPSTNPMSQQANGQILPVTDSNQNESNIEEVVEEEAVDDPTKENNSDNGVPVPQIKIGPSGEIILDEKSLMVENAEVTKQKQKIQNSEVVDGNFDSGYGIYTRAVRSKDWTHKETLRFYKALNLIGTDFTTMSKLFPKRSRRELKLKFNKEERINRQLIDKAIMQPCSYNFSELKREIEIEEAEEAAIQKLKEEELEQRKKNRQSKRGRKRKSLIDAEPGPEPERDQSRTLSLDTEREIVLKPPGPKKLKSLNITSVLQSDSDADVSDLETQSECDDQDVILPALQQTRSGRMPKSIQRYSTEAETSAARKGRLASLSSYPEMNSDKLVPGSVVLMSEDNSNDKYKVYMVTPEKTLTALDLSEDVVSNIIKGNEAIDNEIVIHQNQETNITIPATPPPDVQPIQNQTVTETGTYLML</sequence>
<feature type="compositionally biased region" description="Basic and acidic residues" evidence="2">
    <location>
        <begin position="554"/>
        <end position="572"/>
    </location>
</feature>
<feature type="region of interest" description="Disordered" evidence="2">
    <location>
        <begin position="207"/>
        <end position="284"/>
    </location>
</feature>
<feature type="domain" description="Myb-like" evidence="3">
    <location>
        <begin position="438"/>
        <end position="486"/>
    </location>
</feature>